<dbReference type="Gene3D" id="1.20.900.10">
    <property type="entry name" value="Dbl homology (DH) domain"/>
    <property type="match status" value="1"/>
</dbReference>
<feature type="compositionally biased region" description="Low complexity" evidence="3">
    <location>
        <begin position="1078"/>
        <end position="1094"/>
    </location>
</feature>
<sequence>MYADMVVLMDMFFQDDYSEIPQSGLGAVVSQTYEESVRDLIHDERHYLRDLHMIIKVFREEIAKLAQDKSELETLFSNIMDIYEVTVTLLGSLEDIMEITEEKQTPTVGSCFEELAEAAEFDVYIKYAKDINSSASKEVLTNLLSRPEANAALRAAGHGFKEAVKYYLPKLLLQPVWHCFLYFDYIKVLQKRTPNTEDGETLEQVQGLLRPLQMELMQSVASLPKKDTGLRMQSRARRQAALEKISELQKTVDGWDQRDVGQCCNEFIREDTLGKVGSNGRRLTERKALLFDGLLVLCKPSGGKRVSVTVAAGVVGVVHPTHPGELRLKERFFIRKVDIIDREDTEELKNAFEIAPRDHPNVILVAKSAEDKNNWMADLVMLNTKSMLERTLDSILLDEERKHPLKLPPPHLYKFAEQDSSENIVLEARENGGVPLIKGAILVKLVERLTYHIYADPAFVRTFLTTFRSFCSPQELLTLLIERFDIPDPSLVYGDDEKPSGCKTTAREDWKRYRKEFCQPVQFRVLNVLRHWVDHHFYDFERDRNLLERLQTFLDTVSGKSMRKWVDSVIKIVQRKCEPSEQRQITFSFERSPPPIEWHLKVPEEEWGILTLHPIELARQLTLLEFELYRTVKPSELVGSVWTKKDKEKTSPNLLKMIKHTTNFTRWLDKTIVEAENLEERVAIVSRAIEVMMVLQDLNNFNGVLAIVSAMGSASVFRLKFTFQQIPARLEKALEEARELNNDHFKKYQEKLRSINPPCVPFFGMYLTNILHIEEGNPDYLPGSPELINFSKRRKVAEITGEIQQYQNQPYCLSVEPRIRHFIENLCPFDPNMKDADISNYLFNKSLEVEPRGCRQPPRVPRKWPDLNLKSPGIKARSLSGKLPAPLQAASSVRLHDPPPEVPPPLPPELPETPPHTSQVAIPHTGDHSVFAPVLLGACYTGIGQPPGSPGPLSMSGLSVNSPSSSPQMGSPGHLPTTHHQSQITHFGFNSGTIGVMGALTGLSSSSGSPGAIMPPPPSPSHMPPNQPPPPLPPRSHRRRESSISESPQQARQAPNAPILPPRDGTSPPPLPPRRDLPLTTLPPRLPTTLNPSTSALLTRRNSTLENTCSSNAHPRRHMSFNGPSPTKLPPTQPNGSVTPRLPPKPLPGRPPTTMFNFNAPPGPS</sequence>
<feature type="region of interest" description="Disordered" evidence="3">
    <location>
        <begin position="1000"/>
        <end position="1165"/>
    </location>
</feature>
<dbReference type="PROSITE" id="PS00720">
    <property type="entry name" value="RASGEF"/>
    <property type="match status" value="1"/>
</dbReference>
<dbReference type="InterPro" id="IPR011993">
    <property type="entry name" value="PH-like_dom_sf"/>
</dbReference>
<feature type="compositionally biased region" description="Pro residues" evidence="3">
    <location>
        <begin position="1141"/>
        <end position="1151"/>
    </location>
</feature>
<feature type="domain" description="Ras-GEF" evidence="5">
    <location>
        <begin position="613"/>
        <end position="852"/>
    </location>
</feature>
<evidence type="ECO:0000313" key="9">
    <source>
        <dbReference type="RefSeq" id="XP_015185828.1"/>
    </source>
</evidence>
<evidence type="ECO:0000313" key="10">
    <source>
        <dbReference type="RefSeq" id="XP_015185836.1"/>
    </source>
</evidence>
<dbReference type="InterPro" id="IPR000219">
    <property type="entry name" value="DH_dom"/>
</dbReference>
<feature type="compositionally biased region" description="Pro residues" evidence="3">
    <location>
        <begin position="900"/>
        <end position="914"/>
    </location>
</feature>
<dbReference type="CDD" id="cd00155">
    <property type="entry name" value="RasGEF"/>
    <property type="match status" value="1"/>
</dbReference>
<dbReference type="Gene3D" id="1.20.870.10">
    <property type="entry name" value="Son of sevenless (SoS) protein Chain: S domain 1"/>
    <property type="match status" value="1"/>
</dbReference>
<dbReference type="PROSITE" id="PS50003">
    <property type="entry name" value="PH_DOMAIN"/>
    <property type="match status" value="1"/>
</dbReference>
<dbReference type="Gene3D" id="2.30.29.30">
    <property type="entry name" value="Pleckstrin-homology domain (PH domain)/Phosphotyrosine-binding domain (PTB)"/>
    <property type="match status" value="1"/>
</dbReference>
<dbReference type="InterPro" id="IPR035899">
    <property type="entry name" value="DBL_dom_sf"/>
</dbReference>
<evidence type="ECO:0000313" key="8">
    <source>
        <dbReference type="Proteomes" id="UP000694924"/>
    </source>
</evidence>
<feature type="region of interest" description="Disordered" evidence="3">
    <location>
        <begin position="950"/>
        <end position="980"/>
    </location>
</feature>
<evidence type="ECO:0000256" key="1">
    <source>
        <dbReference type="ARBA" id="ARBA00022658"/>
    </source>
</evidence>
<dbReference type="InterPro" id="IPR008937">
    <property type="entry name" value="Ras-like_GEF"/>
</dbReference>
<dbReference type="RefSeq" id="XP_015185836.1">
    <property type="nucleotide sequence ID" value="XM_015330350.1"/>
</dbReference>
<feature type="compositionally biased region" description="Low complexity" evidence="3">
    <location>
        <begin position="1003"/>
        <end position="1012"/>
    </location>
</feature>
<gene>
    <name evidence="9 10" type="primary">LOC107071367</name>
</gene>
<dbReference type="SMART" id="SM00325">
    <property type="entry name" value="RhoGEF"/>
    <property type="match status" value="1"/>
</dbReference>
<dbReference type="SUPFAM" id="SSF48065">
    <property type="entry name" value="DBL homology domain (DH-domain)"/>
    <property type="match status" value="1"/>
</dbReference>
<dbReference type="SUPFAM" id="SSF50729">
    <property type="entry name" value="PH domain-like"/>
    <property type="match status" value="1"/>
</dbReference>
<evidence type="ECO:0000259" key="7">
    <source>
        <dbReference type="PROSITE" id="PS50212"/>
    </source>
</evidence>
<feature type="domain" description="DH" evidence="6">
    <location>
        <begin position="32"/>
        <end position="219"/>
    </location>
</feature>
<dbReference type="InterPro" id="IPR023578">
    <property type="entry name" value="Ras_GEF_dom_sf"/>
</dbReference>
<evidence type="ECO:0000259" key="6">
    <source>
        <dbReference type="PROSITE" id="PS50010"/>
    </source>
</evidence>
<organism evidence="8 9">
    <name type="scientific">Polistes dominula</name>
    <name type="common">European paper wasp</name>
    <name type="synonym">Vespa dominula</name>
    <dbReference type="NCBI Taxonomy" id="743375"/>
    <lineage>
        <taxon>Eukaryota</taxon>
        <taxon>Metazoa</taxon>
        <taxon>Ecdysozoa</taxon>
        <taxon>Arthropoda</taxon>
        <taxon>Hexapoda</taxon>
        <taxon>Insecta</taxon>
        <taxon>Pterygota</taxon>
        <taxon>Neoptera</taxon>
        <taxon>Endopterygota</taxon>
        <taxon>Hymenoptera</taxon>
        <taxon>Apocrita</taxon>
        <taxon>Aculeata</taxon>
        <taxon>Vespoidea</taxon>
        <taxon>Vespidae</taxon>
        <taxon>Polistinae</taxon>
        <taxon>Polistini</taxon>
        <taxon>Polistes</taxon>
    </lineage>
</organism>
<dbReference type="Gene3D" id="6.10.250.3060">
    <property type="match status" value="1"/>
</dbReference>
<dbReference type="InterPro" id="IPR000651">
    <property type="entry name" value="Ras-like_Gua-exchang_fac_N"/>
</dbReference>
<dbReference type="Proteomes" id="UP000694924">
    <property type="component" value="Unplaced"/>
</dbReference>
<evidence type="ECO:0000256" key="2">
    <source>
        <dbReference type="PROSITE-ProRule" id="PRU00168"/>
    </source>
</evidence>
<dbReference type="CDD" id="cd00160">
    <property type="entry name" value="RhoGEF"/>
    <property type="match status" value="1"/>
</dbReference>
<dbReference type="InterPro" id="IPR001849">
    <property type="entry name" value="PH_domain"/>
</dbReference>
<keyword evidence="8" id="KW-1185">Reference proteome</keyword>
<dbReference type="Gene3D" id="1.10.840.10">
    <property type="entry name" value="Ras guanine-nucleotide exchange factors catalytic domain"/>
    <property type="match status" value="1"/>
</dbReference>
<protein>
    <submittedName>
        <fullName evidence="9 10">Protein son of sevenless isoform X3</fullName>
    </submittedName>
</protein>
<dbReference type="PANTHER" id="PTHR23113:SF363">
    <property type="entry name" value="PROTEIN SON OF SEVENLESS"/>
    <property type="match status" value="1"/>
</dbReference>
<evidence type="ECO:0000259" key="4">
    <source>
        <dbReference type="PROSITE" id="PS50003"/>
    </source>
</evidence>
<feature type="compositionally biased region" description="Polar residues" evidence="3">
    <location>
        <begin position="1095"/>
        <end position="1113"/>
    </location>
</feature>
<dbReference type="RefSeq" id="XP_015185828.1">
    <property type="nucleotide sequence ID" value="XM_015330342.1"/>
</dbReference>
<accession>A0ABM1J041</accession>
<feature type="compositionally biased region" description="Low complexity" evidence="3">
    <location>
        <begin position="951"/>
        <end position="973"/>
    </location>
</feature>
<dbReference type="InterPro" id="IPR001895">
    <property type="entry name" value="RASGEF_cat_dom"/>
</dbReference>
<dbReference type="SMART" id="SM00147">
    <property type="entry name" value="RasGEF"/>
    <property type="match status" value="1"/>
</dbReference>
<dbReference type="PROSITE" id="PS50009">
    <property type="entry name" value="RASGEF_CAT"/>
    <property type="match status" value="1"/>
</dbReference>
<dbReference type="CDD" id="cd01261">
    <property type="entry name" value="PH_SOS"/>
    <property type="match status" value="1"/>
</dbReference>
<dbReference type="SMART" id="SM00233">
    <property type="entry name" value="PH"/>
    <property type="match status" value="1"/>
</dbReference>
<dbReference type="Pfam" id="PF00618">
    <property type="entry name" value="RasGEF_N"/>
    <property type="match status" value="1"/>
</dbReference>
<dbReference type="PROSITE" id="PS50010">
    <property type="entry name" value="DH_2"/>
    <property type="match status" value="1"/>
</dbReference>
<dbReference type="GeneID" id="107071367"/>
<feature type="region of interest" description="Disordered" evidence="3">
    <location>
        <begin position="852"/>
        <end position="923"/>
    </location>
</feature>
<proteinExistence type="predicted"/>
<feature type="domain" description="PH" evidence="4">
    <location>
        <begin position="266"/>
        <end position="384"/>
    </location>
</feature>
<evidence type="ECO:0000259" key="5">
    <source>
        <dbReference type="PROSITE" id="PS50009"/>
    </source>
</evidence>
<dbReference type="CDD" id="cd06224">
    <property type="entry name" value="REM"/>
    <property type="match status" value="1"/>
</dbReference>
<keyword evidence="1 2" id="KW-0344">Guanine-nucleotide releasing factor</keyword>
<dbReference type="Pfam" id="PF00169">
    <property type="entry name" value="PH"/>
    <property type="match status" value="1"/>
</dbReference>
<dbReference type="PROSITE" id="PS50212">
    <property type="entry name" value="RASGEF_NTER"/>
    <property type="match status" value="1"/>
</dbReference>
<name>A0ABM1J041_POLDO</name>
<dbReference type="Pfam" id="PF00617">
    <property type="entry name" value="RasGEF"/>
    <property type="match status" value="1"/>
</dbReference>
<feature type="domain" description="N-terminal Ras-GEF" evidence="7">
    <location>
        <begin position="433"/>
        <end position="577"/>
    </location>
</feature>
<dbReference type="InterPro" id="IPR019804">
    <property type="entry name" value="Ras_G-nucl-exch_fac_CS"/>
</dbReference>
<feature type="compositionally biased region" description="Pro residues" evidence="3">
    <location>
        <begin position="1013"/>
        <end position="1034"/>
    </location>
</feature>
<reference evidence="9 10" key="1">
    <citation type="submission" date="2025-05" db="UniProtKB">
        <authorList>
            <consortium name="RefSeq"/>
        </authorList>
    </citation>
    <scope>IDENTIFICATION</scope>
    <source>
        <tissue evidence="9 10">Whole body</tissue>
    </source>
</reference>
<dbReference type="InterPro" id="IPR036964">
    <property type="entry name" value="RASGEF_cat_dom_sf"/>
</dbReference>
<dbReference type="PANTHER" id="PTHR23113">
    <property type="entry name" value="GUANINE NUCLEOTIDE EXCHANGE FACTOR"/>
    <property type="match status" value="1"/>
</dbReference>
<dbReference type="Pfam" id="PF00621">
    <property type="entry name" value="RhoGEF"/>
    <property type="match status" value="1"/>
</dbReference>
<evidence type="ECO:0000256" key="3">
    <source>
        <dbReference type="SAM" id="MobiDB-lite"/>
    </source>
</evidence>
<dbReference type="SUPFAM" id="SSF48366">
    <property type="entry name" value="Ras GEF"/>
    <property type="match status" value="1"/>
</dbReference>
<dbReference type="SMART" id="SM00229">
    <property type="entry name" value="RasGEFN"/>
    <property type="match status" value="1"/>
</dbReference>